<evidence type="ECO:0000313" key="2">
    <source>
        <dbReference type="Proteomes" id="UP000237271"/>
    </source>
</evidence>
<protein>
    <submittedName>
        <fullName evidence="1">Uncharacterized protein</fullName>
    </submittedName>
</protein>
<proteinExistence type="predicted"/>
<dbReference type="OrthoDB" id="124180at2759"/>
<sequence>MDVSDTGICVLEPQLKQFIRAQFDQATRDMFASLKEQNSIITLGYKWGVPGSDRPHVRMLIDNTIALSRLNKLSSRHPIARTYKRLISLSEFVHGFTCTAKHIPGEWNIMVDAGSKAWSTDHPLYGPWTNLSNSWTQVQIQPPLKKSWKYHRRFIGIELSASPDFTILLQGITRLSPPTCKLQPITPAVLRLLYRRLDIQQPQERLIWGSILMGFSFLLRRSEYLYIGPGSELLLPKVPQCFLLGRRRCTNRLSQSNFGNNRPRMYQEQSIRPWSVENYAHVNGPALSPVVTLRHIRKSIQQVRYTGQYLCGDLNAVVVADALKSTPRSIGVPDSNYPTHYIHIGGATTLVSGNASDVAIKLLG</sequence>
<keyword evidence="2" id="KW-1185">Reference proteome</keyword>
<organism evidence="1 2">
    <name type="scientific">Phytophthora palmivora</name>
    <dbReference type="NCBI Taxonomy" id="4796"/>
    <lineage>
        <taxon>Eukaryota</taxon>
        <taxon>Sar</taxon>
        <taxon>Stramenopiles</taxon>
        <taxon>Oomycota</taxon>
        <taxon>Peronosporomycetes</taxon>
        <taxon>Peronosporales</taxon>
        <taxon>Peronosporaceae</taxon>
        <taxon>Phytophthora</taxon>
    </lineage>
</organism>
<dbReference type="AlphaFoldDB" id="A0A2P4YFL0"/>
<dbReference type="EMBL" id="NCKW01003415">
    <property type="protein sequence ID" value="POM76602.1"/>
    <property type="molecule type" value="Genomic_DNA"/>
</dbReference>
<dbReference type="Proteomes" id="UP000237271">
    <property type="component" value="Unassembled WGS sequence"/>
</dbReference>
<comment type="caution">
    <text evidence="1">The sequence shown here is derived from an EMBL/GenBank/DDBJ whole genome shotgun (WGS) entry which is preliminary data.</text>
</comment>
<gene>
    <name evidence="1" type="ORF">PHPALM_6143</name>
</gene>
<name>A0A2P4YFL0_9STRA</name>
<evidence type="ECO:0000313" key="1">
    <source>
        <dbReference type="EMBL" id="POM76602.1"/>
    </source>
</evidence>
<reference evidence="1 2" key="1">
    <citation type="journal article" date="2017" name="Genome Biol. Evol.">
        <title>Phytophthora megakarya and P. palmivora, closely related causal agents of cacao black pod rot, underwent increases in genome sizes and gene numbers by different mechanisms.</title>
        <authorList>
            <person name="Ali S.S."/>
            <person name="Shao J."/>
            <person name="Lary D.J."/>
            <person name="Kronmiller B."/>
            <person name="Shen D."/>
            <person name="Strem M.D."/>
            <person name="Amoako-Attah I."/>
            <person name="Akrofi A.Y."/>
            <person name="Begoude B.A."/>
            <person name="Ten Hoopen G.M."/>
            <person name="Coulibaly K."/>
            <person name="Kebe B.I."/>
            <person name="Melnick R.L."/>
            <person name="Guiltinan M.J."/>
            <person name="Tyler B.M."/>
            <person name="Meinhardt L.W."/>
            <person name="Bailey B.A."/>
        </authorList>
    </citation>
    <scope>NUCLEOTIDE SEQUENCE [LARGE SCALE GENOMIC DNA]</scope>
    <source>
        <strain evidence="2">sbr112.9</strain>
    </source>
</reference>
<accession>A0A2P4YFL0</accession>